<proteinExistence type="predicted"/>
<reference evidence="1 2" key="1">
    <citation type="journal article" date="2011" name="Environ. Microbiol.">
        <title>Genome of alkaliphilic Bacillus pseudofirmus OF4 reveals adaptations that support the ability to grow in an external pH range from 7.5 to 11.4.</title>
        <authorList>
            <person name="Janto B."/>
            <person name="Ahmed A."/>
            <person name="Ito M."/>
            <person name="Liu J."/>
            <person name="Hicks D.B."/>
            <person name="Pagni S."/>
            <person name="Fackelmayer O.J."/>
            <person name="Smith T.A."/>
            <person name="Earl J."/>
            <person name="Elbourne L.D."/>
            <person name="Hassan K."/>
            <person name="Paulsen I.T."/>
            <person name="Kolsto A.B."/>
            <person name="Tourasse N.J."/>
            <person name="Ehrlich G.D."/>
            <person name="Boissy R."/>
            <person name="Ivey D.M."/>
            <person name="Li G."/>
            <person name="Xue Y."/>
            <person name="Ma Y."/>
            <person name="Hu F.Z."/>
            <person name="Krulwich T.A."/>
        </authorList>
    </citation>
    <scope>NUCLEOTIDE SEQUENCE [LARGE SCALE GENOMIC DNA]</scope>
    <source>
        <strain evidence="2">ATCC BAA-2126 / JCM 17055 / OF4</strain>
    </source>
</reference>
<dbReference type="HOGENOM" id="CLU_3304946_0_0_9"/>
<protein>
    <submittedName>
        <fullName evidence="1">Uncharacterized protein</fullName>
    </submittedName>
</protein>
<dbReference type="AlphaFoldDB" id="D3G1L7"/>
<evidence type="ECO:0000313" key="1">
    <source>
        <dbReference type="EMBL" id="ADC52243.1"/>
    </source>
</evidence>
<keyword evidence="1" id="KW-0614">Plasmid</keyword>
<keyword evidence="2" id="KW-1185">Reference proteome</keyword>
<sequence length="39" mass="4375">MRALRLVAREGPERKNKGRKLMCVIVAMDLFAPTVLCST</sequence>
<dbReference type="EMBL" id="CP001879">
    <property type="protein sequence ID" value="ADC52243.1"/>
    <property type="molecule type" value="Genomic_DNA"/>
</dbReference>
<dbReference type="KEGG" id="bpf:BpOF4_21239"/>
<evidence type="ECO:0000313" key="2">
    <source>
        <dbReference type="Proteomes" id="UP000001544"/>
    </source>
</evidence>
<gene>
    <name evidence="1" type="ordered locus">BpOF4_21239</name>
</gene>
<accession>D3G1L7</accession>
<name>D3G1L7_ALKPO</name>
<organism evidence="1 2">
    <name type="scientific">Alkalihalophilus pseudofirmus (strain ATCC BAA-2126 / JCM 17055 / OF4)</name>
    <name type="common">Bacillus pseudofirmus</name>
    <dbReference type="NCBI Taxonomy" id="398511"/>
    <lineage>
        <taxon>Bacteria</taxon>
        <taxon>Bacillati</taxon>
        <taxon>Bacillota</taxon>
        <taxon>Bacilli</taxon>
        <taxon>Bacillales</taxon>
        <taxon>Bacillaceae</taxon>
        <taxon>Alkalihalophilus</taxon>
    </lineage>
</organism>
<dbReference type="Proteomes" id="UP000001544">
    <property type="component" value="Plasmid pBpOF4-01"/>
</dbReference>
<geneLocation type="plasmid" evidence="1 2">
    <name>pBpOF4-01</name>
</geneLocation>